<evidence type="ECO:0000259" key="3">
    <source>
        <dbReference type="Pfam" id="PF16344"/>
    </source>
</evidence>
<feature type="domain" description="Protein FecR C-terminal" evidence="3">
    <location>
        <begin position="246"/>
        <end position="296"/>
    </location>
</feature>
<proteinExistence type="predicted"/>
<dbReference type="Pfam" id="PF04773">
    <property type="entry name" value="FecR"/>
    <property type="match status" value="1"/>
</dbReference>
<accession>A0A6N8J7E4</accession>
<keyword evidence="1" id="KW-0472">Membrane</keyword>
<dbReference type="AlphaFoldDB" id="A0A6N8J7E4"/>
<dbReference type="Pfam" id="PF16344">
    <property type="entry name" value="FecR_C"/>
    <property type="match status" value="1"/>
</dbReference>
<keyword evidence="5" id="KW-1185">Reference proteome</keyword>
<dbReference type="InterPro" id="IPR032508">
    <property type="entry name" value="FecR_C"/>
</dbReference>
<dbReference type="InterPro" id="IPR006860">
    <property type="entry name" value="FecR"/>
</dbReference>
<reference evidence="4 5" key="1">
    <citation type="submission" date="2019-12" db="EMBL/GenBank/DDBJ databases">
        <title>The draft genomic sequence of strain Chitinophaga oryziterrae JCM 16595.</title>
        <authorList>
            <person name="Zhang X."/>
        </authorList>
    </citation>
    <scope>NUCLEOTIDE SEQUENCE [LARGE SCALE GENOMIC DNA]</scope>
    <source>
        <strain evidence="4 5">JCM 16595</strain>
    </source>
</reference>
<dbReference type="Gene3D" id="2.60.120.1440">
    <property type="match status" value="1"/>
</dbReference>
<organism evidence="4 5">
    <name type="scientific">Chitinophaga oryziterrae</name>
    <dbReference type="NCBI Taxonomy" id="1031224"/>
    <lineage>
        <taxon>Bacteria</taxon>
        <taxon>Pseudomonadati</taxon>
        <taxon>Bacteroidota</taxon>
        <taxon>Chitinophagia</taxon>
        <taxon>Chitinophagales</taxon>
        <taxon>Chitinophagaceae</taxon>
        <taxon>Chitinophaga</taxon>
    </lineage>
</organism>
<feature type="domain" description="FecR protein" evidence="2">
    <location>
        <begin position="123"/>
        <end position="204"/>
    </location>
</feature>
<comment type="caution">
    <text evidence="4">The sequence shown here is derived from an EMBL/GenBank/DDBJ whole genome shotgun (WGS) entry which is preliminary data.</text>
</comment>
<dbReference type="PANTHER" id="PTHR30273:SF2">
    <property type="entry name" value="PROTEIN FECR"/>
    <property type="match status" value="1"/>
</dbReference>
<protein>
    <submittedName>
        <fullName evidence="4">DUF4974 domain-containing protein</fullName>
    </submittedName>
</protein>
<dbReference type="Proteomes" id="UP000468388">
    <property type="component" value="Unassembled WGS sequence"/>
</dbReference>
<evidence type="ECO:0000256" key="1">
    <source>
        <dbReference type="SAM" id="Phobius"/>
    </source>
</evidence>
<keyword evidence="1" id="KW-1133">Transmembrane helix</keyword>
<dbReference type="RefSeq" id="WP_157298732.1">
    <property type="nucleotide sequence ID" value="NZ_BAAAZB010000005.1"/>
</dbReference>
<dbReference type="GO" id="GO:0016989">
    <property type="term" value="F:sigma factor antagonist activity"/>
    <property type="evidence" value="ECO:0007669"/>
    <property type="project" value="TreeGrafter"/>
</dbReference>
<dbReference type="InterPro" id="IPR012373">
    <property type="entry name" value="Ferrdict_sens_TM"/>
</dbReference>
<feature type="transmembrane region" description="Helical" evidence="1">
    <location>
        <begin position="84"/>
        <end position="104"/>
    </location>
</feature>
<evidence type="ECO:0000313" key="5">
    <source>
        <dbReference type="Proteomes" id="UP000468388"/>
    </source>
</evidence>
<dbReference type="PANTHER" id="PTHR30273">
    <property type="entry name" value="PERIPLASMIC SIGNAL SENSOR AND SIGMA FACTOR ACTIVATOR FECR-RELATED"/>
    <property type="match status" value="1"/>
</dbReference>
<evidence type="ECO:0000313" key="4">
    <source>
        <dbReference type="EMBL" id="MVT40102.1"/>
    </source>
</evidence>
<evidence type="ECO:0000259" key="2">
    <source>
        <dbReference type="Pfam" id="PF04773"/>
    </source>
</evidence>
<dbReference type="EMBL" id="WRXO01000001">
    <property type="protein sequence ID" value="MVT40102.1"/>
    <property type="molecule type" value="Genomic_DNA"/>
</dbReference>
<sequence length="302" mass="34164">MSNDDIQEFVIDCITDPENRDKQAALDKWLQESEENQVLYEEIKRIWDIAETIPSAPFNKTEGWDLLSQHITETPVRVRKMSGWWRAAAVLVPLCLVAVAWWQYSERGHKETQWVNFVAQGAEKDSLLLPDGSVVYAKPGTTLAYNKQRIVKLEKGEAFFKVVQDEKTRFVVQMESATVTVLGTSFNITMDSGLTDVAVWDGKVSMARLDGETIVLKEGEMGRLDKGSLNKMAGNYAWRCGWANGYLIFENEEAGVVAAVLSGYYHQQITIPDSLVKKRITVKFRNMSFEEVQAVLAEVLDK</sequence>
<keyword evidence="1" id="KW-0812">Transmembrane</keyword>
<dbReference type="Gene3D" id="3.55.50.30">
    <property type="match status" value="1"/>
</dbReference>
<name>A0A6N8J7E4_9BACT</name>
<dbReference type="PIRSF" id="PIRSF018266">
    <property type="entry name" value="FecR"/>
    <property type="match status" value="1"/>
</dbReference>
<gene>
    <name evidence="4" type="ORF">GO495_05870</name>
</gene>
<dbReference type="OrthoDB" id="643763at2"/>